<gene>
    <name evidence="2" type="ORF">IMO34_08160</name>
</gene>
<evidence type="ECO:0000259" key="1">
    <source>
        <dbReference type="Pfam" id="PF01755"/>
    </source>
</evidence>
<evidence type="ECO:0000313" key="3">
    <source>
        <dbReference type="Proteomes" id="UP000594500"/>
    </source>
</evidence>
<feature type="domain" description="Glycosyl transferase family 25" evidence="1">
    <location>
        <begin position="1"/>
        <end position="182"/>
    </location>
</feature>
<dbReference type="Proteomes" id="UP000594500">
    <property type="component" value="Chromosome"/>
</dbReference>
<proteinExistence type="predicted"/>
<sequence>MLPIFVISLREDLDRRLLISKIMKELSVDFEFIDAVKGKSLSQEDLSRINLDFVESREKRKLALGEIGCTLSHIKTYKLMQERGIEWGCILEDDIILDRRFGIFIKTLKANDLVEFENDILFLGGQNGTKASKYISRSLWGRRVIGNEVFFKTIKSENYLYRTCCYLINKNVANKLIVLASNDFFLADEWRYFKKNGIVRSFFLSDFVNHPIDLGNSHIEKERAVSYSVSKNASSLGLVDSIKNVINRNAFLRGLKNTYMLCRTYIRRIYL</sequence>
<dbReference type="Pfam" id="PF01755">
    <property type="entry name" value="Glyco_transf_25"/>
    <property type="match status" value="1"/>
</dbReference>
<dbReference type="InterPro" id="IPR002654">
    <property type="entry name" value="Glyco_trans_25"/>
</dbReference>
<accession>A0AAQ0BQA6</accession>
<dbReference type="AlphaFoldDB" id="A0AAQ0BQA6"/>
<organism evidence="2 3">
    <name type="scientific">Raoultella terrigena</name>
    <name type="common">Klebsiella terrigena</name>
    <dbReference type="NCBI Taxonomy" id="577"/>
    <lineage>
        <taxon>Bacteria</taxon>
        <taxon>Pseudomonadati</taxon>
        <taxon>Pseudomonadota</taxon>
        <taxon>Gammaproteobacteria</taxon>
        <taxon>Enterobacterales</taxon>
        <taxon>Enterobacteriaceae</taxon>
        <taxon>Klebsiella/Raoultella group</taxon>
        <taxon>Raoultella</taxon>
    </lineage>
</organism>
<dbReference type="RefSeq" id="WP_195710864.1">
    <property type="nucleotide sequence ID" value="NZ_CP062916.1"/>
</dbReference>
<dbReference type="EMBL" id="CP062916">
    <property type="protein sequence ID" value="QPF10355.1"/>
    <property type="molecule type" value="Genomic_DNA"/>
</dbReference>
<name>A0AAQ0BQA6_RAOTE</name>
<evidence type="ECO:0000313" key="2">
    <source>
        <dbReference type="EMBL" id="QPF10355.1"/>
    </source>
</evidence>
<reference evidence="2 3" key="1">
    <citation type="submission" date="2020-10" db="EMBL/GenBank/DDBJ databases">
        <title>Resistance determinants and their genetic context in bacteria from a longitudinal study of pigs reared under conventional and antibiotic-free husbandry practices.</title>
        <authorList>
            <person name="Poulin-Laprade D."/>
            <person name="Brouard J.-S."/>
            <person name="Gagnon N."/>
            <person name="Turcotte A."/>
            <person name="Langlois A."/>
            <person name="Matte J.J."/>
            <person name="Carrillo C.D."/>
            <person name="Zaheer R."/>
            <person name="McAllister T."/>
            <person name="Topp E."/>
            <person name="Talbot G."/>
        </authorList>
    </citation>
    <scope>NUCLEOTIDE SEQUENCE [LARGE SCALE GENOMIC DNA]</scope>
    <source>
        <strain evidence="2 3">Res13-Abat-PEB01-P1-04-A</strain>
    </source>
</reference>
<protein>
    <submittedName>
        <fullName evidence="2">Glycosyltransferase family 25 protein</fullName>
    </submittedName>
</protein>
<dbReference type="CDD" id="cd06532">
    <property type="entry name" value="Glyco_transf_25"/>
    <property type="match status" value="1"/>
</dbReference>